<evidence type="ECO:0000313" key="11">
    <source>
        <dbReference type="EMBL" id="TCS69444.1"/>
    </source>
</evidence>
<dbReference type="PANTHER" id="PTHR35891">
    <property type="entry name" value="THIOL:DISULFIDE INTERCHANGE PROTEIN DSBA"/>
    <property type="match status" value="1"/>
</dbReference>
<dbReference type="InterPro" id="IPR001853">
    <property type="entry name" value="DSBA-like_thioredoxin_dom"/>
</dbReference>
<evidence type="ECO:0000256" key="9">
    <source>
        <dbReference type="SAM" id="SignalP"/>
    </source>
</evidence>
<dbReference type="PANTHER" id="PTHR35891:SF3">
    <property type="entry name" value="THIOL:DISULFIDE INTERCHANGE PROTEIN DSBL"/>
    <property type="match status" value="1"/>
</dbReference>
<evidence type="ECO:0000256" key="2">
    <source>
        <dbReference type="ARBA" id="ARBA00005791"/>
    </source>
</evidence>
<evidence type="ECO:0000256" key="8">
    <source>
        <dbReference type="PIRSR" id="PIRSR001488-1"/>
    </source>
</evidence>
<comment type="subcellular location">
    <subcellularLocation>
        <location evidence="1 7">Periplasm</location>
    </subcellularLocation>
</comment>
<dbReference type="SUPFAM" id="SSF52833">
    <property type="entry name" value="Thioredoxin-like"/>
    <property type="match status" value="1"/>
</dbReference>
<dbReference type="GO" id="GO:0042597">
    <property type="term" value="C:periplasmic space"/>
    <property type="evidence" value="ECO:0007669"/>
    <property type="project" value="UniProtKB-SubCell"/>
</dbReference>
<protein>
    <recommendedName>
        <fullName evidence="7">Thiol:disulfide interchange protein</fullName>
    </recommendedName>
</protein>
<dbReference type="PIRSF" id="PIRSF001488">
    <property type="entry name" value="Tdi_protein"/>
    <property type="match status" value="1"/>
</dbReference>
<dbReference type="InterPro" id="IPR023205">
    <property type="entry name" value="DsbA/DsbL"/>
</dbReference>
<gene>
    <name evidence="11" type="ORF">EDC61_1205</name>
</gene>
<dbReference type="AlphaFoldDB" id="A0A4R3JRB4"/>
<comment type="similarity">
    <text evidence="2">Belongs to the thioredoxin family. DsbA subfamily.</text>
</comment>
<evidence type="ECO:0000256" key="7">
    <source>
        <dbReference type="PIRNR" id="PIRNR001488"/>
    </source>
</evidence>
<feature type="domain" description="Thioredoxin" evidence="10">
    <location>
        <begin position="15"/>
        <end position="204"/>
    </location>
</feature>
<dbReference type="CDD" id="cd03019">
    <property type="entry name" value="DsbA_DsbA"/>
    <property type="match status" value="1"/>
</dbReference>
<evidence type="ECO:0000256" key="4">
    <source>
        <dbReference type="ARBA" id="ARBA00022764"/>
    </source>
</evidence>
<evidence type="ECO:0000256" key="5">
    <source>
        <dbReference type="ARBA" id="ARBA00023157"/>
    </source>
</evidence>
<evidence type="ECO:0000259" key="10">
    <source>
        <dbReference type="PROSITE" id="PS51352"/>
    </source>
</evidence>
<keyword evidence="6" id="KW-0676">Redox-active center</keyword>
<dbReference type="GO" id="GO:0016491">
    <property type="term" value="F:oxidoreductase activity"/>
    <property type="evidence" value="ECO:0007669"/>
    <property type="project" value="InterPro"/>
</dbReference>
<accession>A0A4R3JRB4</accession>
<keyword evidence="12" id="KW-1185">Reference proteome</keyword>
<organism evidence="11 12">
    <name type="scientific">Sulfuritortus calidifontis</name>
    <dbReference type="NCBI Taxonomy" id="1914471"/>
    <lineage>
        <taxon>Bacteria</taxon>
        <taxon>Pseudomonadati</taxon>
        <taxon>Pseudomonadota</taxon>
        <taxon>Betaproteobacteria</taxon>
        <taxon>Nitrosomonadales</taxon>
        <taxon>Thiobacillaceae</taxon>
        <taxon>Sulfuritortus</taxon>
    </lineage>
</organism>
<dbReference type="InterPro" id="IPR013766">
    <property type="entry name" value="Thioredoxin_domain"/>
</dbReference>
<proteinExistence type="inferred from homology"/>
<keyword evidence="5 7" id="KW-1015">Disulfide bond</keyword>
<dbReference type="OrthoDB" id="9784896at2"/>
<dbReference type="Pfam" id="PF01323">
    <property type="entry name" value="DSBA"/>
    <property type="match status" value="1"/>
</dbReference>
<dbReference type="InterPro" id="IPR036249">
    <property type="entry name" value="Thioredoxin-like_sf"/>
</dbReference>
<comment type="caution">
    <text evidence="11">The sequence shown here is derived from an EMBL/GenBank/DDBJ whole genome shotgun (WGS) entry which is preliminary data.</text>
</comment>
<evidence type="ECO:0000256" key="6">
    <source>
        <dbReference type="ARBA" id="ARBA00023284"/>
    </source>
</evidence>
<reference evidence="11 12" key="1">
    <citation type="submission" date="2019-03" db="EMBL/GenBank/DDBJ databases">
        <title>Genomic Encyclopedia of Type Strains, Phase IV (KMG-IV): sequencing the most valuable type-strain genomes for metagenomic binning, comparative biology and taxonomic classification.</title>
        <authorList>
            <person name="Goeker M."/>
        </authorList>
    </citation>
    <scope>NUCLEOTIDE SEQUENCE [LARGE SCALE GENOMIC DNA]</scope>
    <source>
        <strain evidence="11 12">DSM 103923</strain>
    </source>
</reference>
<dbReference type="Gene3D" id="3.40.30.10">
    <property type="entry name" value="Glutaredoxin"/>
    <property type="match status" value="1"/>
</dbReference>
<feature type="disulfide bond" description="Redox-active" evidence="8">
    <location>
        <begin position="57"/>
        <end position="60"/>
    </location>
</feature>
<evidence type="ECO:0000313" key="12">
    <source>
        <dbReference type="Proteomes" id="UP000295135"/>
    </source>
</evidence>
<evidence type="ECO:0000256" key="1">
    <source>
        <dbReference type="ARBA" id="ARBA00004418"/>
    </source>
</evidence>
<dbReference type="Proteomes" id="UP000295135">
    <property type="component" value="Unassembled WGS sequence"/>
</dbReference>
<evidence type="ECO:0000256" key="3">
    <source>
        <dbReference type="ARBA" id="ARBA00022729"/>
    </source>
</evidence>
<sequence>MPRTRLVASLLLAFSLIGTPLAARAVDEGVDYLTLATPRPTEVQGKVEVLEFFWYACPHCYRLEPELNVWAKKLPKDVVLHRMPAMLNADWEPLTRAYYALEALGVADKLHAKVFEAIHVDGINLNKPEKFFDWAARQGVDRTKIAQAYNSFSVNSKIMRSRQVVQDYKLTGVPAFAVNGKYVTSAYMTGSNPALFETLDHLIKKEQGGGKRK</sequence>
<feature type="chain" id="PRO_5020698200" description="Thiol:disulfide interchange protein" evidence="9">
    <location>
        <begin position="26"/>
        <end position="213"/>
    </location>
</feature>
<dbReference type="EMBL" id="SLZY01000020">
    <property type="protein sequence ID" value="TCS69444.1"/>
    <property type="molecule type" value="Genomic_DNA"/>
</dbReference>
<name>A0A4R3JRB4_9PROT</name>
<keyword evidence="4 7" id="KW-0574">Periplasm</keyword>
<keyword evidence="3 9" id="KW-0732">Signal</keyword>
<feature type="signal peptide" evidence="9">
    <location>
        <begin position="1"/>
        <end position="25"/>
    </location>
</feature>
<dbReference type="InterPro" id="IPR050824">
    <property type="entry name" value="Thiol_disulfide_DsbA"/>
</dbReference>
<dbReference type="RefSeq" id="WP_126458122.1">
    <property type="nucleotide sequence ID" value="NZ_AP018721.1"/>
</dbReference>
<dbReference type="PROSITE" id="PS51352">
    <property type="entry name" value="THIOREDOXIN_2"/>
    <property type="match status" value="1"/>
</dbReference>